<evidence type="ECO:0000259" key="12">
    <source>
        <dbReference type="PROSITE" id="PS50879"/>
    </source>
</evidence>
<comment type="similarity">
    <text evidence="3 11">Belongs to the RNase H family.</text>
</comment>
<dbReference type="Gene3D" id="3.30.420.10">
    <property type="entry name" value="Ribonuclease H-like superfamily/Ribonuclease H"/>
    <property type="match status" value="1"/>
</dbReference>
<feature type="binding site" evidence="11">
    <location>
        <position position="51"/>
    </location>
    <ligand>
        <name>Mg(2+)</name>
        <dbReference type="ChEBI" id="CHEBI:18420"/>
        <label>1</label>
    </ligand>
</feature>
<dbReference type="GO" id="GO:0004523">
    <property type="term" value="F:RNA-DNA hybrid ribonuclease activity"/>
    <property type="evidence" value="ECO:0007669"/>
    <property type="project" value="UniProtKB-UniRule"/>
</dbReference>
<gene>
    <name evidence="11 13" type="primary">rnhA</name>
    <name evidence="13" type="ORF">KA717_29630</name>
</gene>
<evidence type="ECO:0000256" key="6">
    <source>
        <dbReference type="ARBA" id="ARBA00022722"/>
    </source>
</evidence>
<evidence type="ECO:0000256" key="3">
    <source>
        <dbReference type="ARBA" id="ARBA00005300"/>
    </source>
</evidence>
<dbReference type="PANTHER" id="PTHR10642">
    <property type="entry name" value="RIBONUCLEASE H1"/>
    <property type="match status" value="1"/>
</dbReference>
<proteinExistence type="inferred from homology"/>
<dbReference type="PANTHER" id="PTHR10642:SF26">
    <property type="entry name" value="RIBONUCLEASE H1"/>
    <property type="match status" value="1"/>
</dbReference>
<reference evidence="13" key="1">
    <citation type="submission" date="2021-04" db="EMBL/GenBank/DDBJ databases">
        <title>Genome sequence of Woronichinia naegeliana from Washington state freshwater lake bloom.</title>
        <authorList>
            <person name="Dreher T.W."/>
        </authorList>
    </citation>
    <scope>NUCLEOTIDE SEQUENCE</scope>
    <source>
        <strain evidence="13">WA131</strain>
    </source>
</reference>
<evidence type="ECO:0000256" key="2">
    <source>
        <dbReference type="ARBA" id="ARBA00004065"/>
    </source>
</evidence>
<dbReference type="AlphaFoldDB" id="A0A977PUB9"/>
<dbReference type="GO" id="GO:0003676">
    <property type="term" value="F:nucleic acid binding"/>
    <property type="evidence" value="ECO:0007669"/>
    <property type="project" value="InterPro"/>
</dbReference>
<dbReference type="PROSITE" id="PS50879">
    <property type="entry name" value="RNASE_H_1"/>
    <property type="match status" value="1"/>
</dbReference>
<keyword evidence="7 11" id="KW-0479">Metal-binding</keyword>
<dbReference type="SUPFAM" id="SSF53098">
    <property type="entry name" value="Ribonuclease H-like"/>
    <property type="match status" value="1"/>
</dbReference>
<evidence type="ECO:0000256" key="1">
    <source>
        <dbReference type="ARBA" id="ARBA00000077"/>
    </source>
</evidence>
<evidence type="ECO:0000313" key="13">
    <source>
        <dbReference type="EMBL" id="UXE59831.1"/>
    </source>
</evidence>
<evidence type="ECO:0000256" key="11">
    <source>
        <dbReference type="HAMAP-Rule" id="MF_00042"/>
    </source>
</evidence>
<dbReference type="Pfam" id="PF00075">
    <property type="entry name" value="RNase_H"/>
    <property type="match status" value="1"/>
</dbReference>
<keyword evidence="11" id="KW-0963">Cytoplasm</keyword>
<dbReference type="InterPro" id="IPR012337">
    <property type="entry name" value="RNaseH-like_sf"/>
</dbReference>
<dbReference type="HAMAP" id="MF_00042">
    <property type="entry name" value="RNase_H"/>
    <property type="match status" value="1"/>
</dbReference>
<name>A0A977PUB9_9CYAN</name>
<dbReference type="GO" id="GO:0000287">
    <property type="term" value="F:magnesium ion binding"/>
    <property type="evidence" value="ECO:0007669"/>
    <property type="project" value="UniProtKB-UniRule"/>
</dbReference>
<dbReference type="EMBL" id="CP073041">
    <property type="protein sequence ID" value="UXE59831.1"/>
    <property type="molecule type" value="Genomic_DNA"/>
</dbReference>
<evidence type="ECO:0000256" key="8">
    <source>
        <dbReference type="ARBA" id="ARBA00022759"/>
    </source>
</evidence>
<feature type="binding site" evidence="11">
    <location>
        <position position="73"/>
    </location>
    <ligand>
        <name>Mg(2+)</name>
        <dbReference type="ChEBI" id="CHEBI:18420"/>
        <label>1</label>
    </ligand>
</feature>
<evidence type="ECO:0000256" key="5">
    <source>
        <dbReference type="ARBA" id="ARBA00012180"/>
    </source>
</evidence>
<dbReference type="InterPro" id="IPR002156">
    <property type="entry name" value="RNaseH_domain"/>
</dbReference>
<feature type="binding site" evidence="11">
    <location>
        <position position="138"/>
    </location>
    <ligand>
        <name>Mg(2+)</name>
        <dbReference type="ChEBI" id="CHEBI:18420"/>
        <label>2</label>
    </ligand>
</feature>
<evidence type="ECO:0000256" key="9">
    <source>
        <dbReference type="ARBA" id="ARBA00022801"/>
    </source>
</evidence>
<sequence>MTDSPNAVTIYTDGACLGNPGPGGYGVVLLNQQQRLELSGGYRLTTNNRMEMMAAIVGLEALESSSLVTLYSDSQYLVDAVTKGWAKRWQANNWRRNAKEMAKNPDLWEKILSLCRKHEVKFVWVRGHSGNRENERCDRLAVAAANSKNLLVDEGYVGTLQK</sequence>
<comment type="cofactor">
    <cofactor evidence="11">
        <name>Mg(2+)</name>
        <dbReference type="ChEBI" id="CHEBI:18420"/>
    </cofactor>
    <text evidence="11">Binds 1 Mg(2+) ion per subunit. May bind a second metal ion at a regulatory site, or after substrate binding.</text>
</comment>
<feature type="binding site" evidence="11">
    <location>
        <position position="13"/>
    </location>
    <ligand>
        <name>Mg(2+)</name>
        <dbReference type="ChEBI" id="CHEBI:18420"/>
        <label>1</label>
    </ligand>
</feature>
<dbReference type="NCBIfam" id="NF001236">
    <property type="entry name" value="PRK00203.1"/>
    <property type="match status" value="1"/>
</dbReference>
<comment type="catalytic activity">
    <reaction evidence="1 11">
        <text>Endonucleolytic cleavage to 5'-phosphomonoester.</text>
        <dbReference type="EC" id="3.1.26.4"/>
    </reaction>
</comment>
<keyword evidence="8 11" id="KW-0255">Endonuclease</keyword>
<dbReference type="GO" id="GO:0005737">
    <property type="term" value="C:cytoplasm"/>
    <property type="evidence" value="ECO:0007669"/>
    <property type="project" value="UniProtKB-SubCell"/>
</dbReference>
<keyword evidence="9 11" id="KW-0378">Hydrolase</keyword>
<dbReference type="KEGG" id="wna:KA717_29630"/>
<keyword evidence="6 11" id="KW-0540">Nuclease</keyword>
<dbReference type="EC" id="3.1.26.4" evidence="5 11"/>
<evidence type="ECO:0000256" key="4">
    <source>
        <dbReference type="ARBA" id="ARBA00011245"/>
    </source>
</evidence>
<evidence type="ECO:0000256" key="10">
    <source>
        <dbReference type="ARBA" id="ARBA00022842"/>
    </source>
</evidence>
<dbReference type="InterPro" id="IPR036397">
    <property type="entry name" value="RNaseH_sf"/>
</dbReference>
<dbReference type="InterPro" id="IPR022892">
    <property type="entry name" value="RNaseHI"/>
</dbReference>
<protein>
    <recommendedName>
        <fullName evidence="5 11">Ribonuclease H</fullName>
        <shortName evidence="11">RNase H</shortName>
        <ecNumber evidence="5 11">3.1.26.4</ecNumber>
    </recommendedName>
</protein>
<comment type="subunit">
    <text evidence="4 11">Monomer.</text>
</comment>
<dbReference type="FunFam" id="3.30.420.10:FF:000089">
    <property type="entry name" value="Ribonuclease H"/>
    <property type="match status" value="1"/>
</dbReference>
<dbReference type="GO" id="GO:0043137">
    <property type="term" value="P:DNA replication, removal of RNA primer"/>
    <property type="evidence" value="ECO:0007669"/>
    <property type="project" value="TreeGrafter"/>
</dbReference>
<comment type="function">
    <text evidence="2 11">Endonuclease that specifically degrades the RNA of RNA-DNA hybrids.</text>
</comment>
<evidence type="ECO:0000256" key="7">
    <source>
        <dbReference type="ARBA" id="ARBA00022723"/>
    </source>
</evidence>
<comment type="subcellular location">
    <subcellularLocation>
        <location evidence="11">Cytoplasm</location>
    </subcellularLocation>
</comment>
<organism evidence="13">
    <name type="scientific">Woronichinia naegeliana WA131</name>
    <dbReference type="NCBI Taxonomy" id="2824559"/>
    <lineage>
        <taxon>Bacteria</taxon>
        <taxon>Bacillati</taxon>
        <taxon>Cyanobacteriota</taxon>
        <taxon>Cyanophyceae</taxon>
        <taxon>Synechococcales</taxon>
        <taxon>Coelosphaeriaceae</taxon>
        <taxon>Woronichinia</taxon>
    </lineage>
</organism>
<keyword evidence="10 11" id="KW-0460">Magnesium</keyword>
<dbReference type="InterPro" id="IPR050092">
    <property type="entry name" value="RNase_H"/>
</dbReference>
<feature type="domain" description="RNase H type-1" evidence="12">
    <location>
        <begin position="4"/>
        <end position="146"/>
    </location>
</feature>
<accession>A0A977PUB9</accession>
<dbReference type="Proteomes" id="UP001065613">
    <property type="component" value="Chromosome"/>
</dbReference>
<feature type="binding site" evidence="11">
    <location>
        <position position="13"/>
    </location>
    <ligand>
        <name>Mg(2+)</name>
        <dbReference type="ChEBI" id="CHEBI:18420"/>
        <label>2</label>
    </ligand>
</feature>
<dbReference type="CDD" id="cd09278">
    <property type="entry name" value="RNase_HI_prokaryote_like"/>
    <property type="match status" value="1"/>
</dbReference>